<dbReference type="PANTHER" id="PTHR19422">
    <property type="entry name" value="GAG RETROVIRAL POLYPROTEIN"/>
    <property type="match status" value="1"/>
</dbReference>
<dbReference type="InterPro" id="IPR034170">
    <property type="entry name" value="Retropepsin-like_cat_dom"/>
</dbReference>
<dbReference type="InterPro" id="IPR018061">
    <property type="entry name" value="Retropepsins"/>
</dbReference>
<evidence type="ECO:0000256" key="1">
    <source>
        <dbReference type="ARBA" id="ARBA00022670"/>
    </source>
</evidence>
<comment type="caution">
    <text evidence="5">The sequence shown here is derived from an EMBL/GenBank/DDBJ whole genome shotgun (WGS) entry which is preliminary data.</text>
</comment>
<reference evidence="5 6" key="1">
    <citation type="journal article" date="2020" name="Nature">
        <title>Six reference-quality genomes reveal evolution of bat adaptations.</title>
        <authorList>
            <person name="Jebb D."/>
            <person name="Huang Z."/>
            <person name="Pippel M."/>
            <person name="Hughes G.M."/>
            <person name="Lavrichenko K."/>
            <person name="Devanna P."/>
            <person name="Winkler S."/>
            <person name="Jermiin L.S."/>
            <person name="Skirmuntt E.C."/>
            <person name="Katzourakis A."/>
            <person name="Burkitt-Gray L."/>
            <person name="Ray D.A."/>
            <person name="Sullivan K.A.M."/>
            <person name="Roscito J.G."/>
            <person name="Kirilenko B.M."/>
            <person name="Davalos L.M."/>
            <person name="Corthals A.P."/>
            <person name="Power M.L."/>
            <person name="Jones G."/>
            <person name="Ransome R.D."/>
            <person name="Dechmann D.K.N."/>
            <person name="Locatelli A.G."/>
            <person name="Puechmaille S.J."/>
            <person name="Fedrigo O."/>
            <person name="Jarvis E.D."/>
            <person name="Hiller M."/>
            <person name="Vernes S.C."/>
            <person name="Myers E.W."/>
            <person name="Teeling E.C."/>
        </authorList>
    </citation>
    <scope>NUCLEOTIDE SEQUENCE [LARGE SCALE GENOMIC DNA]</scope>
    <source>
        <strain evidence="5">MMyoMyo1</strain>
        <tissue evidence="5">Flight muscle</tissue>
    </source>
</reference>
<gene>
    <name evidence="5" type="ORF">mMyoMyo1_008356</name>
</gene>
<dbReference type="GO" id="GO:0004190">
    <property type="term" value="F:aspartic-type endopeptidase activity"/>
    <property type="evidence" value="ECO:0007669"/>
    <property type="project" value="UniProtKB-KW"/>
</dbReference>
<keyword evidence="2" id="KW-0064">Aspartyl protease</keyword>
<organism evidence="5 6">
    <name type="scientific">Myotis myotis</name>
    <name type="common">Greater mouse-eared bat</name>
    <name type="synonym">Vespertilio myotis</name>
    <dbReference type="NCBI Taxonomy" id="51298"/>
    <lineage>
        <taxon>Eukaryota</taxon>
        <taxon>Metazoa</taxon>
        <taxon>Chordata</taxon>
        <taxon>Craniata</taxon>
        <taxon>Vertebrata</taxon>
        <taxon>Euteleostomi</taxon>
        <taxon>Mammalia</taxon>
        <taxon>Eutheria</taxon>
        <taxon>Laurasiatheria</taxon>
        <taxon>Chiroptera</taxon>
        <taxon>Yangochiroptera</taxon>
        <taxon>Vespertilionidae</taxon>
        <taxon>Myotis</taxon>
    </lineage>
</organism>
<dbReference type="PROSITE" id="PS50175">
    <property type="entry name" value="ASP_PROT_RETROV"/>
    <property type="match status" value="1"/>
</dbReference>
<evidence type="ECO:0000313" key="5">
    <source>
        <dbReference type="EMBL" id="KAF6324905.1"/>
    </source>
</evidence>
<dbReference type="InterPro" id="IPR036157">
    <property type="entry name" value="dUTPase-like_sf"/>
</dbReference>
<dbReference type="InterPro" id="IPR051592">
    <property type="entry name" value="HERV-K_Pro_peptidase_A2"/>
</dbReference>
<dbReference type="VEuPathDB" id="HostDB:LOC118650503"/>
<dbReference type="SUPFAM" id="SSF50630">
    <property type="entry name" value="Acid proteases"/>
    <property type="match status" value="1"/>
</dbReference>
<dbReference type="EMBL" id="JABWUV010000010">
    <property type="protein sequence ID" value="KAF6324905.1"/>
    <property type="molecule type" value="Genomic_DNA"/>
</dbReference>
<dbReference type="PANTHER" id="PTHR19422:SF123">
    <property type="entry name" value="RT1 CLASS I, LOCUS CE15"/>
    <property type="match status" value="1"/>
</dbReference>
<dbReference type="GO" id="GO:0006508">
    <property type="term" value="P:proteolysis"/>
    <property type="evidence" value="ECO:0007669"/>
    <property type="project" value="UniProtKB-KW"/>
</dbReference>
<dbReference type="CDD" id="cd05482">
    <property type="entry name" value="HIV_retropepsin_like"/>
    <property type="match status" value="1"/>
</dbReference>
<dbReference type="PROSITE" id="PS00141">
    <property type="entry name" value="ASP_PROTEASE"/>
    <property type="match status" value="1"/>
</dbReference>
<dbReference type="Pfam" id="PF00077">
    <property type="entry name" value="RVP"/>
    <property type="match status" value="1"/>
</dbReference>
<dbReference type="AlphaFoldDB" id="A0A7J7VI73"/>
<accession>A0A7J7VI73</accession>
<dbReference type="InterPro" id="IPR001969">
    <property type="entry name" value="Aspartic_peptidase_AS"/>
</dbReference>
<keyword evidence="3" id="KW-0378">Hydrolase</keyword>
<evidence type="ECO:0000313" key="6">
    <source>
        <dbReference type="Proteomes" id="UP000527355"/>
    </source>
</evidence>
<dbReference type="InterPro" id="IPR001995">
    <property type="entry name" value="Peptidase_A2_cat"/>
</dbReference>
<feature type="domain" description="Peptidase A2" evidence="4">
    <location>
        <begin position="60"/>
        <end position="136"/>
    </location>
</feature>
<evidence type="ECO:0000256" key="3">
    <source>
        <dbReference type="ARBA" id="ARBA00022801"/>
    </source>
</evidence>
<dbReference type="Proteomes" id="UP000527355">
    <property type="component" value="Unassembled WGS sequence"/>
</dbReference>
<evidence type="ECO:0000256" key="2">
    <source>
        <dbReference type="ARBA" id="ARBA00022750"/>
    </source>
</evidence>
<name>A0A7J7VI73_MYOMY</name>
<dbReference type="InterPro" id="IPR021109">
    <property type="entry name" value="Peptidase_aspartic_dom_sf"/>
</dbReference>
<dbReference type="SUPFAM" id="SSF51283">
    <property type="entry name" value="dUTPase-like"/>
    <property type="match status" value="1"/>
</dbReference>
<protein>
    <recommendedName>
        <fullName evidence="4">Peptidase A2 domain-containing protein</fullName>
    </recommendedName>
</protein>
<proteinExistence type="predicted"/>
<sequence>MQITPGQRIAQILFLPYVQQGEAINRKRGMQGFGSSGIYWIQEISKTHPMINLRIEGKQFRGLVDTGVDVSIISKEFWTPSWSTAEAMGSVKGVGAPDDTQHSAAVLRWRDEEGQTGWFQPYVISGIAVNLWDRDVLEGLQACIVTGKGKPLITQIGYQPFRSGHC</sequence>
<keyword evidence="6" id="KW-1185">Reference proteome</keyword>
<keyword evidence="1" id="KW-0645">Protease</keyword>
<evidence type="ECO:0000259" key="4">
    <source>
        <dbReference type="PROSITE" id="PS50175"/>
    </source>
</evidence>
<dbReference type="Gene3D" id="2.40.70.10">
    <property type="entry name" value="Acid Proteases"/>
    <property type="match status" value="1"/>
</dbReference>